<organism evidence="1 2">
    <name type="scientific">Ceratodon purpureus</name>
    <name type="common">Fire moss</name>
    <name type="synonym">Dicranum purpureum</name>
    <dbReference type="NCBI Taxonomy" id="3225"/>
    <lineage>
        <taxon>Eukaryota</taxon>
        <taxon>Viridiplantae</taxon>
        <taxon>Streptophyta</taxon>
        <taxon>Embryophyta</taxon>
        <taxon>Bryophyta</taxon>
        <taxon>Bryophytina</taxon>
        <taxon>Bryopsida</taxon>
        <taxon>Dicranidae</taxon>
        <taxon>Pseudoditrichales</taxon>
        <taxon>Ditrichaceae</taxon>
        <taxon>Ceratodon</taxon>
    </lineage>
</organism>
<comment type="caution">
    <text evidence="1">The sequence shown here is derived from an EMBL/GenBank/DDBJ whole genome shotgun (WGS) entry which is preliminary data.</text>
</comment>
<dbReference type="Proteomes" id="UP000822688">
    <property type="component" value="Chromosome 3"/>
</dbReference>
<protein>
    <submittedName>
        <fullName evidence="1">Uncharacterized protein</fullName>
    </submittedName>
</protein>
<keyword evidence="2" id="KW-1185">Reference proteome</keyword>
<evidence type="ECO:0000313" key="1">
    <source>
        <dbReference type="EMBL" id="KAG0583985.1"/>
    </source>
</evidence>
<name>A0A8T0ILT4_CERPU</name>
<gene>
    <name evidence="1" type="ORF">KC19_3G177400</name>
</gene>
<accession>A0A8T0ILT4</accession>
<dbReference type="EMBL" id="CM026423">
    <property type="protein sequence ID" value="KAG0583985.1"/>
    <property type="molecule type" value="Genomic_DNA"/>
</dbReference>
<sequence>MLPKLCTSPSSRQAPTWLHIRIPYRQPTARIRHPASDKLPDFTSEVHDAIAMMNSSGFLLHLTCVTEHIGIR</sequence>
<reference evidence="1" key="1">
    <citation type="submission" date="2020-06" db="EMBL/GenBank/DDBJ databases">
        <title>WGS assembly of Ceratodon purpureus strain R40.</title>
        <authorList>
            <person name="Carey S.B."/>
            <person name="Jenkins J."/>
            <person name="Shu S."/>
            <person name="Lovell J.T."/>
            <person name="Sreedasyam A."/>
            <person name="Maumus F."/>
            <person name="Tiley G.P."/>
            <person name="Fernandez-Pozo N."/>
            <person name="Barry K."/>
            <person name="Chen C."/>
            <person name="Wang M."/>
            <person name="Lipzen A."/>
            <person name="Daum C."/>
            <person name="Saski C.A."/>
            <person name="Payton A.C."/>
            <person name="Mcbreen J.C."/>
            <person name="Conrad R.E."/>
            <person name="Kollar L.M."/>
            <person name="Olsson S."/>
            <person name="Huttunen S."/>
            <person name="Landis J.B."/>
            <person name="Wickett N.J."/>
            <person name="Johnson M.G."/>
            <person name="Rensing S.A."/>
            <person name="Grimwood J."/>
            <person name="Schmutz J."/>
            <person name="Mcdaniel S.F."/>
        </authorList>
    </citation>
    <scope>NUCLEOTIDE SEQUENCE</scope>
    <source>
        <strain evidence="1">R40</strain>
    </source>
</reference>
<dbReference type="AlphaFoldDB" id="A0A8T0ILT4"/>
<proteinExistence type="predicted"/>
<evidence type="ECO:0000313" key="2">
    <source>
        <dbReference type="Proteomes" id="UP000822688"/>
    </source>
</evidence>